<evidence type="ECO:0000313" key="2">
    <source>
        <dbReference type="Proteomes" id="UP000037511"/>
    </source>
</evidence>
<dbReference type="RefSeq" id="WP_050446333.1">
    <property type="nucleotide sequence ID" value="NZ_LGVG01000008.1"/>
</dbReference>
<sequence length="859" mass="93412">MRQECIEAVSRALGGRSLTQAEVTNIENRIAMAMRKMAAEDITAWRGMSEADRMVTAADRAARDIAADAALKRRRVALTALRHDAIKNYLERPGQKDPLEALSRSLMFYSDGKSGTLSVESIAQGIRNEAMGQMLDVFDSVKGGMLGLITDETKVLNMVRELRGQQTGDADAAKAARAYGEVSERLRDRFNRAGGNIGRLENWGFPQAHSQRLVATGGGDMKGAEARAAWVEDAMGGLDRGQYVNEDGSLMNDTQVRELLGAAWETLATNGANKIEPGRGGPASGMVANHGSAERILHFKDAESWIAYAQKYSDTSILETMLRHVDGMARDISLTETFGPNPHLQFRFWREWGVKEMSLRNPENAEKITARARWLDTVYQNTAGTKEPPVNAAFAEGMDTYRALNTAARLGSAALTAAVTDPATNAMTAIYNGLPVMQVMTNELRALNPANVADRRAALRAGLGINQYLGAMNRWGIDGMARDSQVSGRMARYATGAASAVMKFSGMNAVTRAGQQAFGSVLLDTLGDMTRAAGGLDAAPNARLAQRLKQSGITDDVYGVWKLAQPEDWRGMGDTVLTPESIYRIADADLAGAAEAAQTTPQRLREQAATQLAAFLDSETNMAIIEPGVRERSFMYRGTRRGTLGGELLRGALQFKAFPIAILMRHGYRAMSTPGGWGKGAYIAGLMGLTTVLGGIALQLGEVVSGRDPQNMEPFTNNFWTRSLLKGGGLGIFGDLMFQDYTRYGTSIGGLMGGPLGGDVEDMAKLVLGNVQRGAEGKETDVGARAVRMLKGKIPFANLWYTKAATDRMIFNQLQELVSPGYLRRMEDRARKEFGQQYYWRPGEATPRRGPDLERALPQ</sequence>
<accession>A0AAW3I5Z1</accession>
<evidence type="ECO:0000313" key="1">
    <source>
        <dbReference type="EMBL" id="KNE28169.1"/>
    </source>
</evidence>
<reference evidence="1 2" key="1">
    <citation type="submission" date="2015-07" db="EMBL/GenBank/DDBJ databases">
        <title>Draft genome of Achromobacter spanius.</title>
        <authorList>
            <person name="Wang X."/>
        </authorList>
    </citation>
    <scope>NUCLEOTIDE SEQUENCE [LARGE SCALE GENOMIC DNA]</scope>
    <source>
        <strain evidence="1 2">CGMCC9173</strain>
    </source>
</reference>
<name>A0AAW3I5Z1_9BURK</name>
<comment type="caution">
    <text evidence="1">The sequence shown here is derived from an EMBL/GenBank/DDBJ whole genome shotgun (WGS) entry which is preliminary data.</text>
</comment>
<organism evidence="1 2">
    <name type="scientific">Achromobacter spanius</name>
    <dbReference type="NCBI Taxonomy" id="217203"/>
    <lineage>
        <taxon>Bacteria</taxon>
        <taxon>Pseudomonadati</taxon>
        <taxon>Pseudomonadota</taxon>
        <taxon>Betaproteobacteria</taxon>
        <taxon>Burkholderiales</taxon>
        <taxon>Alcaligenaceae</taxon>
        <taxon>Achromobacter</taxon>
    </lineage>
</organism>
<dbReference type="Proteomes" id="UP000037511">
    <property type="component" value="Unassembled WGS sequence"/>
</dbReference>
<protein>
    <submittedName>
        <fullName evidence="1">Uncharacterized protein</fullName>
    </submittedName>
</protein>
<proteinExistence type="predicted"/>
<dbReference type="EMBL" id="LGVG01000008">
    <property type="protein sequence ID" value="KNE28169.1"/>
    <property type="molecule type" value="Genomic_DNA"/>
</dbReference>
<gene>
    <name evidence="1" type="ORF">AFM18_08365</name>
</gene>
<dbReference type="AlphaFoldDB" id="A0AAW3I5Z1"/>